<dbReference type="SUPFAM" id="SSF50494">
    <property type="entry name" value="Trypsin-like serine proteases"/>
    <property type="match status" value="1"/>
</dbReference>
<evidence type="ECO:0000313" key="1">
    <source>
        <dbReference type="EMBL" id="SFM90102.1"/>
    </source>
</evidence>
<dbReference type="OrthoDB" id="136081at2157"/>
<dbReference type="Gene3D" id="2.40.10.10">
    <property type="entry name" value="Trypsin-like serine proteases"/>
    <property type="match status" value="2"/>
</dbReference>
<name>A0A1I4UM93_9EURY</name>
<dbReference type="InterPro" id="IPR009003">
    <property type="entry name" value="Peptidase_S1_PA"/>
</dbReference>
<evidence type="ECO:0000313" key="2">
    <source>
        <dbReference type="Proteomes" id="UP000198535"/>
    </source>
</evidence>
<protein>
    <recommendedName>
        <fullName evidence="3">Trypsin</fullName>
    </recommendedName>
</protein>
<reference evidence="2" key="1">
    <citation type="submission" date="2016-10" db="EMBL/GenBank/DDBJ databases">
        <authorList>
            <person name="Varghese N."/>
            <person name="Submissions S."/>
        </authorList>
    </citation>
    <scope>NUCLEOTIDE SEQUENCE [LARGE SCALE GENOMIC DNA]</scope>
    <source>
        <strain evidence="2">Mob M</strain>
    </source>
</reference>
<dbReference type="EMBL" id="FOUJ01000007">
    <property type="protein sequence ID" value="SFM90102.1"/>
    <property type="molecule type" value="Genomic_DNA"/>
</dbReference>
<organism evidence="1 2">
    <name type="scientific">Methanolobus profundi</name>
    <dbReference type="NCBI Taxonomy" id="487685"/>
    <lineage>
        <taxon>Archaea</taxon>
        <taxon>Methanobacteriati</taxon>
        <taxon>Methanobacteriota</taxon>
        <taxon>Stenosarchaea group</taxon>
        <taxon>Methanomicrobia</taxon>
        <taxon>Methanosarcinales</taxon>
        <taxon>Methanosarcinaceae</taxon>
        <taxon>Methanolobus</taxon>
    </lineage>
</organism>
<proteinExistence type="predicted"/>
<evidence type="ECO:0008006" key="3">
    <source>
        <dbReference type="Google" id="ProtNLM"/>
    </source>
</evidence>
<gene>
    <name evidence="1" type="ORF">SAMN04488696_2788</name>
</gene>
<dbReference type="Proteomes" id="UP000198535">
    <property type="component" value="Unassembled WGS sequence"/>
</dbReference>
<keyword evidence="2" id="KW-1185">Reference proteome</keyword>
<dbReference type="AlphaFoldDB" id="A0A1I4UM93"/>
<sequence length="362" mass="40199">MKRTFSIFLSMLIVLIMLVGYAGAESTDSTQDELIEDEYYFPDYGTNTFETLKLESNVVETRGNVPEIKEDKEKIEWLNTIKSCIHGSESELHPYMKEYGGPLVGFGTNYGGYLFIEFDPELNKTIDTDTIEKFYDIINSHANKEGISDIPVVFRIGEKEVLESRSSYWRPIIGGIKITDLLTVDSTICFTAVDDDGNEGFVMAGHAAVDAENYGGNIFQAGGLVGDVTLIGGYFSDSAWVEYSNVDPEVYYDDTNDVREVHDYYDPSLGNKVYKSGEETGLTYGYVTDDYDDKYSSYFGTLHDQFLASYDSDSGDSGGTIFKKYGSEIDIVGIHVGRYGSNAEFSPVSGIIADLDVEPIIA</sequence>
<accession>A0A1I4UM93</accession>
<dbReference type="STRING" id="487685.SAMN04488696_2788"/>
<dbReference type="RefSeq" id="WP_091937977.1">
    <property type="nucleotide sequence ID" value="NZ_FOUJ01000007.1"/>
</dbReference>
<dbReference type="InterPro" id="IPR043504">
    <property type="entry name" value="Peptidase_S1_PA_chymotrypsin"/>
</dbReference>